<evidence type="ECO:0000256" key="3">
    <source>
        <dbReference type="ARBA" id="ARBA00022722"/>
    </source>
</evidence>
<dbReference type="GO" id="GO:0004519">
    <property type="term" value="F:endonuclease activity"/>
    <property type="evidence" value="ECO:0007669"/>
    <property type="project" value="UniProtKB-KW"/>
</dbReference>
<keyword evidence="4" id="KW-0378">Hydrolase</keyword>
<keyword evidence="7" id="KW-1185">Reference proteome</keyword>
<dbReference type="Gene3D" id="2.40.70.10">
    <property type="entry name" value="Acid Proteases"/>
    <property type="match status" value="1"/>
</dbReference>
<protein>
    <submittedName>
        <fullName evidence="6">Uncharacterized protein K02A2.6-like</fullName>
    </submittedName>
</protein>
<evidence type="ECO:0000256" key="5">
    <source>
        <dbReference type="SAM" id="MobiDB-lite"/>
    </source>
</evidence>
<dbReference type="Proteomes" id="UP001178508">
    <property type="component" value="Chromosome 4"/>
</dbReference>
<dbReference type="InterPro" id="IPR043128">
    <property type="entry name" value="Rev_trsase/Diguanyl_cyclase"/>
</dbReference>
<dbReference type="InterPro" id="IPR043502">
    <property type="entry name" value="DNA/RNA_pol_sf"/>
</dbReference>
<evidence type="ECO:0000313" key="7">
    <source>
        <dbReference type="Proteomes" id="UP001178508"/>
    </source>
</evidence>
<name>A0AAV1F470_XYRNO</name>
<reference evidence="6" key="1">
    <citation type="submission" date="2023-08" db="EMBL/GenBank/DDBJ databases">
        <authorList>
            <person name="Alioto T."/>
            <person name="Alioto T."/>
            <person name="Gomez Garrido J."/>
        </authorList>
    </citation>
    <scope>NUCLEOTIDE SEQUENCE</scope>
</reference>
<dbReference type="InterPro" id="IPR021109">
    <property type="entry name" value="Peptidase_aspartic_dom_sf"/>
</dbReference>
<gene>
    <name evidence="6" type="ORF">XNOV1_A017999</name>
</gene>
<evidence type="ECO:0000313" key="6">
    <source>
        <dbReference type="EMBL" id="CAJ1055538.1"/>
    </source>
</evidence>
<feature type="region of interest" description="Disordered" evidence="5">
    <location>
        <begin position="413"/>
        <end position="467"/>
    </location>
</feature>
<dbReference type="GO" id="GO:0016779">
    <property type="term" value="F:nucleotidyltransferase activity"/>
    <property type="evidence" value="ECO:0007669"/>
    <property type="project" value="UniProtKB-KW"/>
</dbReference>
<dbReference type="InterPro" id="IPR050951">
    <property type="entry name" value="Retrovirus_Pol_polyprotein"/>
</dbReference>
<dbReference type="SUPFAM" id="SSF50630">
    <property type="entry name" value="Acid proteases"/>
    <property type="match status" value="1"/>
</dbReference>
<dbReference type="PANTHER" id="PTHR37984">
    <property type="entry name" value="PROTEIN CBG26694"/>
    <property type="match status" value="1"/>
</dbReference>
<dbReference type="PANTHER" id="PTHR37984:SF5">
    <property type="entry name" value="PROTEIN NYNRIN-LIKE"/>
    <property type="match status" value="1"/>
</dbReference>
<dbReference type="AlphaFoldDB" id="A0AAV1F470"/>
<dbReference type="FunFam" id="3.30.70.270:FF:000020">
    <property type="entry name" value="Transposon Tf2-6 polyprotein-like Protein"/>
    <property type="match status" value="1"/>
</dbReference>
<keyword evidence="2" id="KW-0548">Nucleotidyltransferase</keyword>
<dbReference type="SUPFAM" id="SSF56672">
    <property type="entry name" value="DNA/RNA polymerases"/>
    <property type="match status" value="1"/>
</dbReference>
<proteinExistence type="predicted"/>
<dbReference type="Gene3D" id="3.30.70.270">
    <property type="match status" value="1"/>
</dbReference>
<sequence length="467" mass="51899">MWAADVQIQGKVLKFKLETGADATAISESDLKDLFPGAQMPILNKPEKPLLGPGKIQLEVAGYAKMQLTYKAKQTEEKVYVVKNLSAPLFGLPAITALGLLIRVDSVTMDSLKAIYPKLCKGLGDIRRPYHIKLKPNAVPFSLKTPRRIPLPLMGKVKEELQRMEEMGVIRRVEEPTEWCAGIVVVPKKNSQRLRLCVDFTGLNQYVCREKSEVVFLGHVITTSGIRPDPEKTKAIRDMKEPMTVIEMRSFLGMVNQVGKFIPQLAEKDKALRDLLSKKNCWLWGADQAASFRALKEALTSPPVLAIPAQLLMGRRLRTTVPTHPSELCPALPDRSMLVQKEREKRTSDAANFNRRHCAKPLSSLSPGQEVWITDTKTPGTVIQNHASPRSYLVDVPHGVVRRNRLHLIPLQSPSQDEAGQQQQEPLPVLEQGHTPPALGSPVPSPGVSTPRTRSGRAIKQPIRLDL</sequence>
<accession>A0AAV1F470</accession>
<keyword evidence="1" id="KW-0808">Transferase</keyword>
<feature type="compositionally biased region" description="Low complexity" evidence="5">
    <location>
        <begin position="420"/>
        <end position="451"/>
    </location>
</feature>
<evidence type="ECO:0000256" key="1">
    <source>
        <dbReference type="ARBA" id="ARBA00022679"/>
    </source>
</evidence>
<keyword evidence="4" id="KW-0255">Endonuclease</keyword>
<evidence type="ECO:0000256" key="2">
    <source>
        <dbReference type="ARBA" id="ARBA00022695"/>
    </source>
</evidence>
<dbReference type="EMBL" id="OY660867">
    <property type="protein sequence ID" value="CAJ1055538.1"/>
    <property type="molecule type" value="Genomic_DNA"/>
</dbReference>
<dbReference type="Gene3D" id="3.10.10.10">
    <property type="entry name" value="HIV Type 1 Reverse Transcriptase, subunit A, domain 1"/>
    <property type="match status" value="1"/>
</dbReference>
<keyword evidence="3" id="KW-0540">Nuclease</keyword>
<organism evidence="6 7">
    <name type="scientific">Xyrichtys novacula</name>
    <name type="common">Pearly razorfish</name>
    <name type="synonym">Hemipteronotus novacula</name>
    <dbReference type="NCBI Taxonomy" id="13765"/>
    <lineage>
        <taxon>Eukaryota</taxon>
        <taxon>Metazoa</taxon>
        <taxon>Chordata</taxon>
        <taxon>Craniata</taxon>
        <taxon>Vertebrata</taxon>
        <taxon>Euteleostomi</taxon>
        <taxon>Actinopterygii</taxon>
        <taxon>Neopterygii</taxon>
        <taxon>Teleostei</taxon>
        <taxon>Neoteleostei</taxon>
        <taxon>Acanthomorphata</taxon>
        <taxon>Eupercaria</taxon>
        <taxon>Labriformes</taxon>
        <taxon>Labridae</taxon>
        <taxon>Xyrichtys</taxon>
    </lineage>
</organism>
<evidence type="ECO:0000256" key="4">
    <source>
        <dbReference type="ARBA" id="ARBA00022759"/>
    </source>
</evidence>